<sequence>MKMNETIADWNKKLEEIREKMSSQWQLERRHRQLQSQINAEMKLITELEVKFDQEQEDVDKLLKLSWTNLFHTLLRNKEEQLETERQEALAVLLKLQQAKLEVETLKAELIENGNQLGELHGAEEAYARLMQQKEQWILSGDSEAAHGLEELDGQLAEAQQQRKEWYEAAAACRQLVLSLEDAVNKLDSAANWGTYDMLGGGLISTSIKHSKIDDAKNSINTARHLVKRLKEELKDVNLQSDLAVEIGGMATFADYFFDGLIADWIVQGKIKESQSQAENQLHKARMLLKTLDKELAQAEGTHASLKEERDRLIRQFAG</sequence>
<dbReference type="EMBL" id="BMHY01000009">
    <property type="protein sequence ID" value="GGG79880.1"/>
    <property type="molecule type" value="Genomic_DNA"/>
</dbReference>
<evidence type="ECO:0000313" key="2">
    <source>
        <dbReference type="EMBL" id="GGG79880.1"/>
    </source>
</evidence>
<dbReference type="Proteomes" id="UP000600247">
    <property type="component" value="Unassembled WGS sequence"/>
</dbReference>
<protein>
    <submittedName>
        <fullName evidence="2">Uncharacterized protein</fullName>
    </submittedName>
</protein>
<dbReference type="Gene3D" id="1.20.920.20">
    <property type="match status" value="1"/>
</dbReference>
<reference evidence="2 3" key="1">
    <citation type="journal article" date="2014" name="Int. J. Syst. Evol. Microbiol.">
        <title>Complete genome sequence of Corynebacterium casei LMG S-19264T (=DSM 44701T), isolated from a smear-ripened cheese.</title>
        <authorList>
            <consortium name="US DOE Joint Genome Institute (JGI-PGF)"/>
            <person name="Walter F."/>
            <person name="Albersmeier A."/>
            <person name="Kalinowski J."/>
            <person name="Ruckert C."/>
        </authorList>
    </citation>
    <scope>NUCLEOTIDE SEQUENCE [LARGE SCALE GENOMIC DNA]</scope>
    <source>
        <strain evidence="2 3">CGMCC 1.15286</strain>
    </source>
</reference>
<accession>A0A917HIN9</accession>
<organism evidence="2 3">
    <name type="scientific">Paenibacillus radicis</name>
    <name type="common">ex Gao et al. 2016</name>
    <dbReference type="NCBI Taxonomy" id="1737354"/>
    <lineage>
        <taxon>Bacteria</taxon>
        <taxon>Bacillati</taxon>
        <taxon>Bacillota</taxon>
        <taxon>Bacilli</taxon>
        <taxon>Bacillales</taxon>
        <taxon>Paenibacillaceae</taxon>
        <taxon>Paenibacillus</taxon>
    </lineage>
</organism>
<evidence type="ECO:0000313" key="3">
    <source>
        <dbReference type="Proteomes" id="UP000600247"/>
    </source>
</evidence>
<evidence type="ECO:0000256" key="1">
    <source>
        <dbReference type="SAM" id="Coils"/>
    </source>
</evidence>
<feature type="coiled-coil region" evidence="1">
    <location>
        <begin position="31"/>
        <end position="116"/>
    </location>
</feature>
<proteinExistence type="predicted"/>
<keyword evidence="3" id="KW-1185">Reference proteome</keyword>
<dbReference type="AlphaFoldDB" id="A0A917HIN9"/>
<name>A0A917HIN9_9BACL</name>
<keyword evidence="1" id="KW-0175">Coiled coil</keyword>
<feature type="coiled-coil region" evidence="1">
    <location>
        <begin position="213"/>
        <end position="240"/>
    </location>
</feature>
<gene>
    <name evidence="2" type="ORF">GCM10010918_41270</name>
</gene>
<feature type="coiled-coil region" evidence="1">
    <location>
        <begin position="275"/>
        <end position="316"/>
    </location>
</feature>
<comment type="caution">
    <text evidence="2">The sequence shown here is derived from an EMBL/GenBank/DDBJ whole genome shotgun (WGS) entry which is preliminary data.</text>
</comment>